<dbReference type="Pfam" id="PF04237">
    <property type="entry name" value="YjbR"/>
    <property type="match status" value="1"/>
</dbReference>
<dbReference type="STRING" id="1121316.SAMN02745207_01980"/>
<dbReference type="Proteomes" id="UP000184447">
    <property type="component" value="Unassembled WGS sequence"/>
</dbReference>
<dbReference type="OrthoDB" id="9789813at2"/>
<keyword evidence="1" id="KW-0238">DNA-binding</keyword>
<dbReference type="InterPro" id="IPR038056">
    <property type="entry name" value="YjbR-like_sf"/>
</dbReference>
<proteinExistence type="predicted"/>
<evidence type="ECO:0000313" key="2">
    <source>
        <dbReference type="Proteomes" id="UP000184447"/>
    </source>
</evidence>
<organism evidence="1 2">
    <name type="scientific">Clostridium grantii DSM 8605</name>
    <dbReference type="NCBI Taxonomy" id="1121316"/>
    <lineage>
        <taxon>Bacteria</taxon>
        <taxon>Bacillati</taxon>
        <taxon>Bacillota</taxon>
        <taxon>Clostridia</taxon>
        <taxon>Eubacteriales</taxon>
        <taxon>Clostridiaceae</taxon>
        <taxon>Clostridium</taxon>
    </lineage>
</organism>
<gene>
    <name evidence="1" type="ORF">SAMN02745207_01980</name>
</gene>
<dbReference type="EMBL" id="FQXM01000009">
    <property type="protein sequence ID" value="SHH67768.1"/>
    <property type="molecule type" value="Genomic_DNA"/>
</dbReference>
<dbReference type="GO" id="GO:0003677">
    <property type="term" value="F:DNA binding"/>
    <property type="evidence" value="ECO:0007669"/>
    <property type="project" value="UniProtKB-KW"/>
</dbReference>
<dbReference type="InterPro" id="IPR007351">
    <property type="entry name" value="YjbR"/>
</dbReference>
<name>A0A1M5UY34_9CLOT</name>
<dbReference type="AlphaFoldDB" id="A0A1M5UY34"/>
<dbReference type="RefSeq" id="WP_073338275.1">
    <property type="nucleotide sequence ID" value="NZ_FQXM01000009.1"/>
</dbReference>
<keyword evidence="2" id="KW-1185">Reference proteome</keyword>
<sequence>MNIEDIEKYCLSKLGAEKGMPFKVPVPVYKVGGKIFGLANIHENRPSINLKNYKEENLILREMFQEVIPGYHMNKVHWNTIYLDGKLDDNIIKKFIDVSYDIVFNSLTKNKQKEVLRDR</sequence>
<dbReference type="PANTHER" id="PTHR35145:SF1">
    <property type="entry name" value="CYTOPLASMIC PROTEIN"/>
    <property type="match status" value="1"/>
</dbReference>
<dbReference type="PANTHER" id="PTHR35145">
    <property type="entry name" value="CYTOPLASMIC PROTEIN-RELATED"/>
    <property type="match status" value="1"/>
</dbReference>
<dbReference type="SUPFAM" id="SSF142906">
    <property type="entry name" value="YjbR-like"/>
    <property type="match status" value="1"/>
</dbReference>
<evidence type="ECO:0000313" key="1">
    <source>
        <dbReference type="EMBL" id="SHH67768.1"/>
    </source>
</evidence>
<protein>
    <submittedName>
        <fullName evidence="1">Predicted DNA-binding protein, MmcQ/YjbR family</fullName>
    </submittedName>
</protein>
<dbReference type="InterPro" id="IPR058532">
    <property type="entry name" value="YjbR/MT2646/Rv2570-like"/>
</dbReference>
<reference evidence="1 2" key="1">
    <citation type="submission" date="2016-11" db="EMBL/GenBank/DDBJ databases">
        <authorList>
            <person name="Jaros S."/>
            <person name="Januszkiewicz K."/>
            <person name="Wedrychowicz H."/>
        </authorList>
    </citation>
    <scope>NUCLEOTIDE SEQUENCE [LARGE SCALE GENOMIC DNA]</scope>
    <source>
        <strain evidence="1 2">DSM 8605</strain>
    </source>
</reference>
<accession>A0A1M5UY34</accession>
<dbReference type="Gene3D" id="3.90.1150.30">
    <property type="match status" value="1"/>
</dbReference>